<name>A0A144S459_ENTCL</name>
<reference evidence="1 2" key="1">
    <citation type="submission" date="2016-03" db="EMBL/GenBank/DDBJ databases">
        <authorList>
            <consortium name="Pathogen Informatics"/>
        </authorList>
    </citation>
    <scope>NUCLEOTIDE SEQUENCE [LARGE SCALE GENOMIC DNA]</scope>
    <source>
        <strain evidence="2">e1252</strain>
    </source>
</reference>
<evidence type="ECO:0000313" key="2">
    <source>
        <dbReference type="Proteomes" id="UP000076008"/>
    </source>
</evidence>
<dbReference type="AlphaFoldDB" id="A0A144S459"/>
<dbReference type="NCBIfam" id="TIGR03034">
    <property type="entry name" value="YPO3983 family protein"/>
    <property type="match status" value="1"/>
</dbReference>
<dbReference type="Pfam" id="PF11692">
    <property type="entry name" value="DUF3289"/>
    <property type="match status" value="1"/>
</dbReference>
<protein>
    <submittedName>
        <fullName evidence="1">Pyocin large subunit</fullName>
    </submittedName>
</protein>
<gene>
    <name evidence="1" type="ORF">SAMEA2273318_04098</name>
</gene>
<dbReference type="CDD" id="cd14744">
    <property type="entry name" value="PAAR_CT_2"/>
    <property type="match status" value="1"/>
</dbReference>
<dbReference type="RefSeq" id="WP_063145365.1">
    <property type="nucleotide sequence ID" value="NZ_FJXR01000031.1"/>
</dbReference>
<proteinExistence type="predicted"/>
<evidence type="ECO:0000313" key="1">
    <source>
        <dbReference type="EMBL" id="CZW13771.1"/>
    </source>
</evidence>
<organism evidence="1 2">
    <name type="scientific">Enterobacter cloacae</name>
    <dbReference type="NCBI Taxonomy" id="550"/>
    <lineage>
        <taxon>Bacteria</taxon>
        <taxon>Pseudomonadati</taxon>
        <taxon>Pseudomonadota</taxon>
        <taxon>Gammaproteobacteria</taxon>
        <taxon>Enterobacterales</taxon>
        <taxon>Enterobacteriaceae</taxon>
        <taxon>Enterobacter</taxon>
        <taxon>Enterobacter cloacae complex</taxon>
    </lineage>
</organism>
<accession>A0A144S459</accession>
<dbReference type="Proteomes" id="UP000076008">
    <property type="component" value="Unassembled WGS sequence"/>
</dbReference>
<dbReference type="EMBL" id="FJXR01000031">
    <property type="protein sequence ID" value="CZW13771.1"/>
    <property type="molecule type" value="Genomic_DNA"/>
</dbReference>
<dbReference type="InterPro" id="IPR017483">
    <property type="entry name" value="CHP03034"/>
</dbReference>
<sequence length="414" mass="47130">MPSKGVFLYHLDKTTCGGRIIAGAPDETYEIGGIVRQQVRAGDPVTCGVHEGRFRVCGGMGDTYDVNGVLKEWAGSLDSFSSCPCRARFVPTVFSHTYDSNCNAGRMAERENTIRKKKLAEEKEKDLEPMPVPVLIYATQHRMDDYDAKDMHHGDLNEETLKGRFDLTDVSAKVNPYKLTLAPSATASPYSGFYPGSLKENESMVVSREESARIMFDEFRELAKLFSFQGEYKDIITEMIDHMQDNSGTPYSNPMLDKALKEQILNDHTEQSSLLVIRDILTSAINYEYGFIPLDKKNKLFDERGNFKDLSMAVLPKFDRLIDQTNGLVITVHDTWSTHITLESLEVTGESYRAKVRYRIQDHFGLDEADILNSVFHQGRIFRIWFVLQRWQEYDYKPFITEMNTTVEISGGRG</sequence>